<gene>
    <name evidence="1" type="ORF">LCGC14_0463980</name>
</gene>
<protein>
    <submittedName>
        <fullName evidence="1">Uncharacterized protein</fullName>
    </submittedName>
</protein>
<evidence type="ECO:0000313" key="1">
    <source>
        <dbReference type="EMBL" id="KKN67225.1"/>
    </source>
</evidence>
<proteinExistence type="predicted"/>
<dbReference type="AlphaFoldDB" id="A0A0F9SEC2"/>
<sequence length="206" mass="24003">MSVLNFFHRRNGSLRTEHPTDYLFTLDGLKHYRYKDISKTNCQRMFAANDYFNELSMRCSREYLQEHTKAMDVILSDKSIDIQKVSQLNLQLKERLDMIHESDMIYKIASVIIFDTTENPHDYDFKYGQEKIQRFKKKAQSDPMFLIKLFKITVGSPNLSDKDLLTYMEVGSKINQEHLATISTILSNNIGTTDYSKMSGSQSPTE</sequence>
<comment type="caution">
    <text evidence="1">The sequence shown here is derived from an EMBL/GenBank/DDBJ whole genome shotgun (WGS) entry which is preliminary data.</text>
</comment>
<reference evidence="1" key="1">
    <citation type="journal article" date="2015" name="Nature">
        <title>Complex archaea that bridge the gap between prokaryotes and eukaryotes.</title>
        <authorList>
            <person name="Spang A."/>
            <person name="Saw J.H."/>
            <person name="Jorgensen S.L."/>
            <person name="Zaremba-Niedzwiedzka K."/>
            <person name="Martijn J."/>
            <person name="Lind A.E."/>
            <person name="van Eijk R."/>
            <person name="Schleper C."/>
            <person name="Guy L."/>
            <person name="Ettema T.J."/>
        </authorList>
    </citation>
    <scope>NUCLEOTIDE SEQUENCE</scope>
</reference>
<name>A0A0F9SEC2_9ZZZZ</name>
<organism evidence="1">
    <name type="scientific">marine sediment metagenome</name>
    <dbReference type="NCBI Taxonomy" id="412755"/>
    <lineage>
        <taxon>unclassified sequences</taxon>
        <taxon>metagenomes</taxon>
        <taxon>ecological metagenomes</taxon>
    </lineage>
</organism>
<dbReference type="EMBL" id="LAZR01000481">
    <property type="protein sequence ID" value="KKN67225.1"/>
    <property type="molecule type" value="Genomic_DNA"/>
</dbReference>
<accession>A0A0F9SEC2</accession>